<evidence type="ECO:0000256" key="3">
    <source>
        <dbReference type="ARBA" id="ARBA00022895"/>
    </source>
</evidence>
<keyword evidence="3" id="KW-0779">Telomere</keyword>
<evidence type="ECO:0000313" key="6">
    <source>
        <dbReference type="EMBL" id="KAK5781021.1"/>
    </source>
</evidence>
<evidence type="ECO:0000313" key="7">
    <source>
        <dbReference type="Proteomes" id="UP001306508"/>
    </source>
</evidence>
<evidence type="ECO:0000259" key="5">
    <source>
        <dbReference type="Pfam" id="PF12659"/>
    </source>
</evidence>
<dbReference type="Pfam" id="PF10451">
    <property type="entry name" value="Stn1"/>
    <property type="match status" value="1"/>
</dbReference>
<dbReference type="GO" id="GO:0016233">
    <property type="term" value="P:telomere capping"/>
    <property type="evidence" value="ECO:0007669"/>
    <property type="project" value="InterPro"/>
</dbReference>
<dbReference type="GO" id="GO:1990879">
    <property type="term" value="C:CST complex"/>
    <property type="evidence" value="ECO:0007669"/>
    <property type="project" value="InterPro"/>
</dbReference>
<comment type="subcellular location">
    <subcellularLocation>
        <location evidence="1">Chromosome</location>
        <location evidence="1">Telomere</location>
    </subcellularLocation>
</comment>
<feature type="domain" description="Stn1 C-terminal fungi" evidence="5">
    <location>
        <begin position="344"/>
        <end position="505"/>
    </location>
</feature>
<feature type="domain" description="CST complex subunit Stn1 N-terminal" evidence="4">
    <location>
        <begin position="16"/>
        <end position="247"/>
    </location>
</feature>
<dbReference type="Proteomes" id="UP001306508">
    <property type="component" value="Unassembled WGS sequence"/>
</dbReference>
<keyword evidence="2" id="KW-0158">Chromosome</keyword>
<dbReference type="AlphaFoldDB" id="A0AAN7ZYF3"/>
<accession>A0AAN7ZYF3</accession>
<evidence type="ECO:0000256" key="2">
    <source>
        <dbReference type="ARBA" id="ARBA00022454"/>
    </source>
</evidence>
<reference evidence="7" key="1">
    <citation type="submission" date="2023-07" db="EMBL/GenBank/DDBJ databases">
        <title>A draft genome of Kazachstania heterogenica Y-27499.</title>
        <authorList>
            <person name="Donic C."/>
            <person name="Kralova J.S."/>
            <person name="Fidel L."/>
            <person name="Ben-Dor S."/>
            <person name="Jung S."/>
        </authorList>
    </citation>
    <scope>NUCLEOTIDE SEQUENCE [LARGE SCALE GENOMIC DNA]</scope>
    <source>
        <strain evidence="7">Y27499</strain>
    </source>
</reference>
<evidence type="ECO:0000256" key="1">
    <source>
        <dbReference type="ARBA" id="ARBA00004574"/>
    </source>
</evidence>
<organism evidence="6 7">
    <name type="scientific">Arxiozyma heterogenica</name>
    <dbReference type="NCBI Taxonomy" id="278026"/>
    <lineage>
        <taxon>Eukaryota</taxon>
        <taxon>Fungi</taxon>
        <taxon>Dikarya</taxon>
        <taxon>Ascomycota</taxon>
        <taxon>Saccharomycotina</taxon>
        <taxon>Saccharomycetes</taxon>
        <taxon>Saccharomycetales</taxon>
        <taxon>Saccharomycetaceae</taxon>
        <taxon>Arxiozyma</taxon>
    </lineage>
</organism>
<sequence length="510" mass="60513">MDSQQNVIYYDRTHNWNLYIPLLFTQNKLYNYKPHCLLIDIQKIWSYSFEIFKANNLYYKFNKNFLFWNNSPINKFFICGNIISYRFNYFHNIEYVAFRIDDNSFNDTKNNKQELCLPKFIINRNLLESIINRNLQNLRNIYIEVSNVDFFNETIRIDKIVNYNFDLLDQIQFWKLAINDKLCFQNYIWIIGKTSITNENNNNKNGGDNIHSNNSGNLQQHIFIESLNNNIIKKNLEILSPYLEPQDVSSSTDISLIPELDKFGQNVYESNNRNISFINISTEDFIEFSKVDNKNNSNNNVKHSKTNYKNNIGINRYNSNNRITMKMINFSFLSTLYNYHLSVPNAQNISVVELYKFNGLNDMIEQYILSEKQIRKEKRENNEISASLLKSTLFQTVLSKYEAIGLLSFFNNINSCDLKPFLQLLSFIDSKCHTWLRLHIKINVINFEIICHAFQRIIPRLDVETILSLFKIVLNNLTLDDPYVNVWYFELDQNVSNHKYALVHFILKNS</sequence>
<gene>
    <name evidence="6" type="ORF">RI543_001409</name>
</gene>
<dbReference type="InterPro" id="IPR018856">
    <property type="entry name" value="Stn1_N"/>
</dbReference>
<comment type="caution">
    <text evidence="6">The sequence shown here is derived from an EMBL/GenBank/DDBJ whole genome shotgun (WGS) entry which is preliminary data.</text>
</comment>
<evidence type="ECO:0000259" key="4">
    <source>
        <dbReference type="Pfam" id="PF10451"/>
    </source>
</evidence>
<dbReference type="EMBL" id="JAWIZZ010000038">
    <property type="protein sequence ID" value="KAK5781021.1"/>
    <property type="molecule type" value="Genomic_DNA"/>
</dbReference>
<protein>
    <submittedName>
        <fullName evidence="6">Uncharacterized protein</fullName>
    </submittedName>
</protein>
<dbReference type="InterPro" id="IPR024263">
    <property type="entry name" value="Stn1_C_fungi"/>
</dbReference>
<keyword evidence="7" id="KW-1185">Reference proteome</keyword>
<name>A0AAN7ZYF3_9SACH</name>
<dbReference type="Pfam" id="PF12659">
    <property type="entry name" value="Stn1_C"/>
    <property type="match status" value="1"/>
</dbReference>
<proteinExistence type="predicted"/>